<dbReference type="SMART" id="SM00448">
    <property type="entry name" value="REC"/>
    <property type="match status" value="1"/>
</dbReference>
<dbReference type="Gene3D" id="3.40.50.2300">
    <property type="match status" value="1"/>
</dbReference>
<comment type="caution">
    <text evidence="3">The sequence shown here is derived from an EMBL/GenBank/DDBJ whole genome shotgun (WGS) entry which is preliminary data.</text>
</comment>
<keyword evidence="1" id="KW-0597">Phosphoprotein</keyword>
<dbReference type="EMBL" id="JPQT01000130">
    <property type="protein sequence ID" value="KFE47030.1"/>
    <property type="molecule type" value="Genomic_DNA"/>
</dbReference>
<reference evidence="3 4" key="1">
    <citation type="submission" date="2014-07" db="EMBL/GenBank/DDBJ databases">
        <title>Draft Genome Sequences of Environmental Pseudomonas syringae strains.</title>
        <authorList>
            <person name="Baltrus D.A."/>
            <person name="Berge O."/>
            <person name="Morris C."/>
        </authorList>
    </citation>
    <scope>NUCLEOTIDE SEQUENCE [LARGE SCALE GENOMIC DNA]</scope>
    <source>
        <strain evidence="3 4">CEB003</strain>
    </source>
</reference>
<dbReference type="InterPro" id="IPR011006">
    <property type="entry name" value="CheY-like_superfamily"/>
</dbReference>
<name>A0A085UV17_PSESX</name>
<dbReference type="RefSeq" id="WP_047577988.1">
    <property type="nucleotide sequence ID" value="NZ_JPQT01000130.1"/>
</dbReference>
<dbReference type="AlphaFoldDB" id="A0A085UV17"/>
<dbReference type="PROSITE" id="PS50110">
    <property type="entry name" value="RESPONSE_REGULATORY"/>
    <property type="match status" value="1"/>
</dbReference>
<gene>
    <name evidence="3" type="ORF">IV02_23140</name>
</gene>
<protein>
    <submittedName>
        <fullName evidence="3">Chemotaxis protein CheY</fullName>
    </submittedName>
</protein>
<feature type="modified residue" description="4-aspartylphosphate" evidence="1">
    <location>
        <position position="64"/>
    </location>
</feature>
<dbReference type="PATRIC" id="fig|317.174.peg.4732"/>
<sequence length="153" mass="17108">MLKPILLVEDNPQDLELTLIALERSQLANEVIVVRDGAEALDYLFRRDNYAQRLDGNPAVLLLDLKLPKVDGLQVLEAVRQSEELRSIPVVMLTSSREEPDLSRAYQLGVNAYVVKPVEFKEFVSAISDLGIFWAVLNEPPPGSVRAQRRPGS</sequence>
<dbReference type="InterPro" id="IPR052893">
    <property type="entry name" value="TCS_response_regulator"/>
</dbReference>
<dbReference type="CDD" id="cd17557">
    <property type="entry name" value="REC_Rcp-like"/>
    <property type="match status" value="1"/>
</dbReference>
<evidence type="ECO:0000259" key="2">
    <source>
        <dbReference type="PROSITE" id="PS50110"/>
    </source>
</evidence>
<dbReference type="Pfam" id="PF00072">
    <property type="entry name" value="Response_reg"/>
    <property type="match status" value="1"/>
</dbReference>
<evidence type="ECO:0000313" key="3">
    <source>
        <dbReference type="EMBL" id="KFE47030.1"/>
    </source>
</evidence>
<dbReference type="GO" id="GO:0000160">
    <property type="term" value="P:phosphorelay signal transduction system"/>
    <property type="evidence" value="ECO:0007669"/>
    <property type="project" value="InterPro"/>
</dbReference>
<dbReference type="InterPro" id="IPR001789">
    <property type="entry name" value="Sig_transdc_resp-reg_receiver"/>
</dbReference>
<evidence type="ECO:0000313" key="4">
    <source>
        <dbReference type="Proteomes" id="UP000028643"/>
    </source>
</evidence>
<organism evidence="3 4">
    <name type="scientific">Pseudomonas syringae</name>
    <dbReference type="NCBI Taxonomy" id="317"/>
    <lineage>
        <taxon>Bacteria</taxon>
        <taxon>Pseudomonadati</taxon>
        <taxon>Pseudomonadota</taxon>
        <taxon>Gammaproteobacteria</taxon>
        <taxon>Pseudomonadales</taxon>
        <taxon>Pseudomonadaceae</taxon>
        <taxon>Pseudomonas</taxon>
    </lineage>
</organism>
<dbReference type="Proteomes" id="UP000028643">
    <property type="component" value="Unassembled WGS sequence"/>
</dbReference>
<dbReference type="PANTHER" id="PTHR44520">
    <property type="entry name" value="RESPONSE REGULATOR RCP1-RELATED"/>
    <property type="match status" value="1"/>
</dbReference>
<dbReference type="PANTHER" id="PTHR44520:SF1">
    <property type="entry name" value="TWO-COMPONENT SYSTEM REGULATORY PROTEIN"/>
    <property type="match status" value="1"/>
</dbReference>
<evidence type="ECO:0000256" key="1">
    <source>
        <dbReference type="PROSITE-ProRule" id="PRU00169"/>
    </source>
</evidence>
<proteinExistence type="predicted"/>
<dbReference type="SUPFAM" id="SSF52172">
    <property type="entry name" value="CheY-like"/>
    <property type="match status" value="1"/>
</dbReference>
<accession>A0A085UV17</accession>
<feature type="domain" description="Response regulatory" evidence="2">
    <location>
        <begin position="4"/>
        <end position="131"/>
    </location>
</feature>